<reference evidence="1" key="1">
    <citation type="submission" date="2020-05" db="EMBL/GenBank/DDBJ databases">
        <authorList>
            <person name="Chiriac C."/>
            <person name="Salcher M."/>
            <person name="Ghai R."/>
            <person name="Kavagutti S V."/>
        </authorList>
    </citation>
    <scope>NUCLEOTIDE SEQUENCE</scope>
</reference>
<proteinExistence type="predicted"/>
<organism evidence="1">
    <name type="scientific">freshwater metagenome</name>
    <dbReference type="NCBI Taxonomy" id="449393"/>
    <lineage>
        <taxon>unclassified sequences</taxon>
        <taxon>metagenomes</taxon>
        <taxon>ecological metagenomes</taxon>
    </lineage>
</organism>
<evidence type="ECO:0000313" key="1">
    <source>
        <dbReference type="EMBL" id="CAB4749247.1"/>
    </source>
</evidence>
<name>A0A6J6TRS8_9ZZZZ</name>
<dbReference type="EMBL" id="CAEZZA010000097">
    <property type="protein sequence ID" value="CAB4749247.1"/>
    <property type="molecule type" value="Genomic_DNA"/>
</dbReference>
<dbReference type="AlphaFoldDB" id="A0A6J6TRS8"/>
<sequence length="61" mass="6490">MLEGWCGSPGGGRDLIIKDGQDPEILIAFTRAEEAKSRSRAHALVDSFLRQVAGLGHLVGS</sequence>
<gene>
    <name evidence="1" type="ORF">UFOPK2809_00811</name>
</gene>
<accession>A0A6J6TRS8</accession>
<protein>
    <submittedName>
        <fullName evidence="1">Unannotated protein</fullName>
    </submittedName>
</protein>